<name>A0ABN7LMN9_9BACT</name>
<keyword evidence="1" id="KW-0732">Signal</keyword>
<gene>
    <name evidence="2" type="ORF">NSPZN2_30131</name>
</gene>
<evidence type="ECO:0000256" key="1">
    <source>
        <dbReference type="SAM" id="SignalP"/>
    </source>
</evidence>
<keyword evidence="3" id="KW-1185">Reference proteome</keyword>
<comment type="caution">
    <text evidence="2">The sequence shown here is derived from an EMBL/GenBank/DDBJ whole genome shotgun (WGS) entry which is preliminary data.</text>
</comment>
<sequence>MKRALIAIVAMALLSGVACASKPPKKQFQLLAGEFVSPVRITKPVDQQSAVIGLTIKSPAWVPNTEDRLYLVKIEKDRDLFEGTKLIPTSIVVPPPGSGGGGTVYIQNVPPGRYAAVAFSTSEKGFGKVREVTLFLLPKSVVAQSDTTVSPGSIAFMGEYEVGASTMVLQEKAADEVQEHYFEAFWGKPLAQVIADLQVLGTPAYFAVHTVGLRRGSRDAEAESRFLAAAKRDLEPSWTPVIDRYRPPSR</sequence>
<feature type="chain" id="PRO_5045238347" description="DUF2846 domain-containing protein" evidence="1">
    <location>
        <begin position="21"/>
        <end position="250"/>
    </location>
</feature>
<reference evidence="2 3" key="1">
    <citation type="submission" date="2021-02" db="EMBL/GenBank/DDBJ databases">
        <authorList>
            <person name="Han P."/>
        </authorList>
    </citation>
    <scope>NUCLEOTIDE SEQUENCE [LARGE SCALE GENOMIC DNA]</scope>
    <source>
        <strain evidence="2">Candidatus Nitrospira sp. ZN2</strain>
    </source>
</reference>
<evidence type="ECO:0000313" key="2">
    <source>
        <dbReference type="EMBL" id="CAE6750156.1"/>
    </source>
</evidence>
<evidence type="ECO:0000313" key="3">
    <source>
        <dbReference type="Proteomes" id="UP000675880"/>
    </source>
</evidence>
<dbReference type="RefSeq" id="WP_213042335.1">
    <property type="nucleotide sequence ID" value="NZ_CAJNBJ010000016.1"/>
</dbReference>
<dbReference type="EMBL" id="CAJNBJ010000016">
    <property type="protein sequence ID" value="CAE6750156.1"/>
    <property type="molecule type" value="Genomic_DNA"/>
</dbReference>
<feature type="signal peptide" evidence="1">
    <location>
        <begin position="1"/>
        <end position="20"/>
    </location>
</feature>
<organism evidence="2 3">
    <name type="scientific">Nitrospira defluvii</name>
    <dbReference type="NCBI Taxonomy" id="330214"/>
    <lineage>
        <taxon>Bacteria</taxon>
        <taxon>Pseudomonadati</taxon>
        <taxon>Nitrospirota</taxon>
        <taxon>Nitrospiria</taxon>
        <taxon>Nitrospirales</taxon>
        <taxon>Nitrospiraceae</taxon>
        <taxon>Nitrospira</taxon>
    </lineage>
</organism>
<evidence type="ECO:0008006" key="4">
    <source>
        <dbReference type="Google" id="ProtNLM"/>
    </source>
</evidence>
<dbReference type="Proteomes" id="UP000675880">
    <property type="component" value="Unassembled WGS sequence"/>
</dbReference>
<dbReference type="PROSITE" id="PS51257">
    <property type="entry name" value="PROKAR_LIPOPROTEIN"/>
    <property type="match status" value="1"/>
</dbReference>
<protein>
    <recommendedName>
        <fullName evidence="4">DUF2846 domain-containing protein</fullName>
    </recommendedName>
</protein>
<proteinExistence type="predicted"/>
<accession>A0ABN7LMN9</accession>